<dbReference type="EMBL" id="FORC01000005">
    <property type="protein sequence ID" value="SFJ19753.1"/>
    <property type="molecule type" value="Genomic_DNA"/>
</dbReference>
<evidence type="ECO:0000313" key="3">
    <source>
        <dbReference type="EMBL" id="SFJ19753.1"/>
    </source>
</evidence>
<feature type="region of interest" description="Disordered" evidence="1">
    <location>
        <begin position="27"/>
        <end position="49"/>
    </location>
</feature>
<name>A0A1I3PE54_9GAMM</name>
<dbReference type="OrthoDB" id="6193602at2"/>
<reference evidence="4" key="1">
    <citation type="submission" date="2016-10" db="EMBL/GenBank/DDBJ databases">
        <authorList>
            <person name="Varghese N."/>
            <person name="Submissions S."/>
        </authorList>
    </citation>
    <scope>NUCLEOTIDE SEQUENCE [LARGE SCALE GENOMIC DNA]</scope>
    <source>
        <strain evidence="4">LMG 22563</strain>
    </source>
</reference>
<keyword evidence="4" id="KW-1185">Reference proteome</keyword>
<dbReference type="Proteomes" id="UP000183018">
    <property type="component" value="Unassembled WGS sequence"/>
</dbReference>
<evidence type="ECO:0000313" key="4">
    <source>
        <dbReference type="Proteomes" id="UP000183018"/>
    </source>
</evidence>
<accession>A0A1I3PE54</accession>
<feature type="chain" id="PRO_5044373135" evidence="2">
    <location>
        <begin position="26"/>
        <end position="325"/>
    </location>
</feature>
<evidence type="ECO:0000256" key="1">
    <source>
        <dbReference type="SAM" id="MobiDB-lite"/>
    </source>
</evidence>
<evidence type="ECO:0000256" key="2">
    <source>
        <dbReference type="SAM" id="SignalP"/>
    </source>
</evidence>
<gene>
    <name evidence="3" type="ORF">SAMN05216602_4237</name>
</gene>
<dbReference type="AlphaFoldDB" id="A0A1I3PE54"/>
<dbReference type="InterPro" id="IPR022529">
    <property type="entry name" value="DUF3530"/>
</dbReference>
<dbReference type="RefSeq" id="WP_083414623.1">
    <property type="nucleotide sequence ID" value="NZ_FORC01000005.1"/>
</dbReference>
<sequence>MTRLPHLTRYALYLTLLACPLVGHATQSPPPTEAADKDEAKPAQRAPLTERSDLEAAALERQLAASEQQQLNAAGTTFLALWRPANDTAPMGAVILIPGDEESADAPPTVGPLRRRLPDAGWHSLSLSLPDPQGANLPVRPAAPPASGDGKPAEAPAEKAPEPVTPAPSSEAPPTDAEAARAAHVERVFARIDAGVAFAGQQQAKVVVLLGHGSGAYWAARYVVERKPANLTHLVLVDTRQPEGFDAPFNDLLGQLTGKVGDFYYRDSAGARQAALARKQLSQRQKQPVLVQVSLDALPGNPDVAQEQLFRRLRGWLDKHAGGAK</sequence>
<dbReference type="Pfam" id="PF12048">
    <property type="entry name" value="DUF3530"/>
    <property type="match status" value="1"/>
</dbReference>
<keyword evidence="2" id="KW-0732">Signal</keyword>
<protein>
    <submittedName>
        <fullName evidence="3">Uncharacterized protein</fullName>
    </submittedName>
</protein>
<dbReference type="STRING" id="289370.SAMN05216602_4237"/>
<feature type="region of interest" description="Disordered" evidence="1">
    <location>
        <begin position="124"/>
        <end position="181"/>
    </location>
</feature>
<dbReference type="InterPro" id="IPR029058">
    <property type="entry name" value="AB_hydrolase_fold"/>
</dbReference>
<dbReference type="SUPFAM" id="SSF53474">
    <property type="entry name" value="alpha/beta-Hydrolases"/>
    <property type="match status" value="1"/>
</dbReference>
<dbReference type="Gene3D" id="3.40.50.1820">
    <property type="entry name" value="alpha/beta hydrolase"/>
    <property type="match status" value="1"/>
</dbReference>
<feature type="compositionally biased region" description="Basic and acidic residues" evidence="1">
    <location>
        <begin position="34"/>
        <end position="49"/>
    </location>
</feature>
<proteinExistence type="predicted"/>
<organism evidence="3 4">
    <name type="scientific">Phytopseudomonas argentinensis</name>
    <dbReference type="NCBI Taxonomy" id="289370"/>
    <lineage>
        <taxon>Bacteria</taxon>
        <taxon>Pseudomonadati</taxon>
        <taxon>Pseudomonadota</taxon>
        <taxon>Gammaproteobacteria</taxon>
        <taxon>Pseudomonadales</taxon>
        <taxon>Pseudomonadaceae</taxon>
        <taxon>Phytopseudomonas</taxon>
    </lineage>
</organism>
<feature type="signal peptide" evidence="2">
    <location>
        <begin position="1"/>
        <end position="25"/>
    </location>
</feature>